<sequence>MVMCSSTGAALRTIDCRFEQSIVRVGQTSLLHLAPAAACDYSAPSAASDAVVLGIRERIKVRELRLRASNPPNRMR</sequence>
<evidence type="ECO:0000313" key="1">
    <source>
        <dbReference type="EMBL" id="KAK9846406.1"/>
    </source>
</evidence>
<dbReference type="EMBL" id="JALJOU010000001">
    <property type="protein sequence ID" value="KAK9846406.1"/>
    <property type="molecule type" value="Genomic_DNA"/>
</dbReference>
<dbReference type="AlphaFoldDB" id="A0AAW1SKL6"/>
<accession>A0AAW1SKL6</accession>
<dbReference type="Proteomes" id="UP001445335">
    <property type="component" value="Unassembled WGS sequence"/>
</dbReference>
<keyword evidence="2" id="KW-1185">Reference proteome</keyword>
<comment type="caution">
    <text evidence="1">The sequence shown here is derived from an EMBL/GenBank/DDBJ whole genome shotgun (WGS) entry which is preliminary data.</text>
</comment>
<gene>
    <name evidence="1" type="ORF">WJX81_003201</name>
</gene>
<proteinExistence type="predicted"/>
<organism evidence="1 2">
    <name type="scientific">Elliptochloris bilobata</name>
    <dbReference type="NCBI Taxonomy" id="381761"/>
    <lineage>
        <taxon>Eukaryota</taxon>
        <taxon>Viridiplantae</taxon>
        <taxon>Chlorophyta</taxon>
        <taxon>core chlorophytes</taxon>
        <taxon>Trebouxiophyceae</taxon>
        <taxon>Trebouxiophyceae incertae sedis</taxon>
        <taxon>Elliptochloris clade</taxon>
        <taxon>Elliptochloris</taxon>
    </lineage>
</organism>
<reference evidence="1 2" key="1">
    <citation type="journal article" date="2024" name="Nat. Commun.">
        <title>Phylogenomics reveals the evolutionary origins of lichenization in chlorophyte algae.</title>
        <authorList>
            <person name="Puginier C."/>
            <person name="Libourel C."/>
            <person name="Otte J."/>
            <person name="Skaloud P."/>
            <person name="Haon M."/>
            <person name="Grisel S."/>
            <person name="Petersen M."/>
            <person name="Berrin J.G."/>
            <person name="Delaux P.M."/>
            <person name="Dal Grande F."/>
            <person name="Keller J."/>
        </authorList>
    </citation>
    <scope>NUCLEOTIDE SEQUENCE [LARGE SCALE GENOMIC DNA]</scope>
    <source>
        <strain evidence="1 2">SAG 245.80</strain>
    </source>
</reference>
<name>A0AAW1SKL6_9CHLO</name>
<protein>
    <submittedName>
        <fullName evidence="1">Uncharacterized protein</fullName>
    </submittedName>
</protein>
<evidence type="ECO:0000313" key="2">
    <source>
        <dbReference type="Proteomes" id="UP001445335"/>
    </source>
</evidence>